<comment type="caution">
    <text evidence="5">The sequence shown here is derived from an EMBL/GenBank/DDBJ whole genome shotgun (WGS) entry which is preliminary data.</text>
</comment>
<feature type="region of interest" description="Disordered" evidence="2">
    <location>
        <begin position="454"/>
        <end position="478"/>
    </location>
</feature>
<keyword evidence="3" id="KW-0472">Membrane</keyword>
<feature type="coiled-coil region" evidence="1">
    <location>
        <begin position="621"/>
        <end position="819"/>
    </location>
</feature>
<keyword evidence="3" id="KW-1133">Transmembrane helix</keyword>
<evidence type="ECO:0000313" key="6">
    <source>
        <dbReference type="Proteomes" id="UP000441354"/>
    </source>
</evidence>
<dbReference type="EMBL" id="WBOT01000006">
    <property type="protein sequence ID" value="KAB2330972.1"/>
    <property type="molecule type" value="Genomic_DNA"/>
</dbReference>
<feature type="domain" description="YhaN AAA" evidence="4">
    <location>
        <begin position="11"/>
        <end position="214"/>
    </location>
</feature>
<feature type="transmembrane region" description="Helical" evidence="3">
    <location>
        <begin position="505"/>
        <end position="523"/>
    </location>
</feature>
<feature type="transmembrane region" description="Helical" evidence="3">
    <location>
        <begin position="481"/>
        <end position="499"/>
    </location>
</feature>
<feature type="coiled-coil region" evidence="1">
    <location>
        <begin position="191"/>
        <end position="242"/>
    </location>
</feature>
<dbReference type="InterPro" id="IPR038734">
    <property type="entry name" value="YhaN_AAA"/>
</dbReference>
<dbReference type="PANTHER" id="PTHR41259">
    <property type="entry name" value="DOUBLE-STRAND BREAK REPAIR RAD50 ATPASE, PUTATIVE-RELATED"/>
    <property type="match status" value="1"/>
</dbReference>
<evidence type="ECO:0000313" key="5">
    <source>
        <dbReference type="EMBL" id="KAB2330972.1"/>
    </source>
</evidence>
<proteinExistence type="predicted"/>
<dbReference type="PANTHER" id="PTHR41259:SF1">
    <property type="entry name" value="DOUBLE-STRAND BREAK REPAIR RAD50 ATPASE, PUTATIVE-RELATED"/>
    <property type="match status" value="1"/>
</dbReference>
<keyword evidence="6" id="KW-1185">Reference proteome</keyword>
<reference evidence="5 6" key="1">
    <citation type="journal article" date="2014" name="Arch. Microbiol.">
        <title>Bacillus mesophilum sp. nov., strain IITR-54T, a novel 4-chlorobiphenyl dechlorinating bacterium.</title>
        <authorList>
            <person name="Manickam N."/>
            <person name="Singh N.K."/>
            <person name="Bajaj A."/>
            <person name="Kumar R.M."/>
            <person name="Kaur G."/>
            <person name="Kaur N."/>
            <person name="Bala M."/>
            <person name="Kumar A."/>
            <person name="Mayilraj S."/>
        </authorList>
    </citation>
    <scope>NUCLEOTIDE SEQUENCE [LARGE SCALE GENOMIC DNA]</scope>
    <source>
        <strain evidence="5 6">IITR-54</strain>
    </source>
</reference>
<sequence length="1004" mass="116810">MKVKEVLILKIIEIQIYGYGKLVDKTYSQIGDFQVFYGENEAGKSTIMAFIHAIFFGFPPKQQNESRYEPKEGSKYGGKLTVLFPGRGKAVIERVKGKSAGNVSVRMEDGTAGSEALLKELLHDMDKKMFQSIFSFNVHGLQNIHQMNGEDLGRLLFSAGALGTDQLLLAEQTLQKELESRFKPNGKKPALNQKISEVKELYKKLQMAEQKNEEYWHFIKEIEKLEEQIKRMQKDLAESKENVHTLTSWQQIEPVFKENKLLEKEWYMYKDLVFPIDGLARYERLLEGQRPLLAKQSALKKQITQLSEEIRASQANKEILSAEKEITSISEQLPLMQKLREEEKTLSLKCANIESDIQDLNERLNITLSDDEIASIDTSIHKKKQVSEAEDEYKRLVAKKTDLDEQFNESTRELDLLEKKVNELKALLLSPKEENELQKKQDEIEERNKLQQELDEMRKKQKAENSGRTGKRQQRKPKNDTMPAILLACLFLVLCVWSLLQQEWLIGIIGAAGLLFVIYHFILKSKAKMDEGDTAGLEQRLIDIEKRLEQLPEHDINNMAVLKAQNDERKQKLKELEIYLQQEILSNEKIISGFERWEVAFQQCKKKLQEHCAHLHLPLHNEETLEQLGEAYRLLEQLKTAVKGKRHIVQEHAQTSESLKMLQEKIDKLAERFNLHHELSYAEKVYELRKMLKDEIAKKGEEEEAARELKKLEEEEHTYLLEISQYQEELSELMKQGNAADQEHFRELAKQAERKEQIEARKNALQMQLQMTTLSAEEMEYLAGKKKEEQTLEDLKGLVDSLENSIPDCQKKLAELKYEAKLIEEGGTHADLLHRYKLIKAELDRDAKEWAKYAAAQHILKKTIAAFKDERLPKIIAKAEEHLSILTDGEYVRIWPKQEESGFYIQNKRKTSFEVYELSQAAKEQVYVALRLALAETAYEKENYPLIIDDSFVNFDHNRTERMMKLLRSLTNRQILFFTCHQHLLSQFYDKEIIELTAPLLTKS</sequence>
<protein>
    <submittedName>
        <fullName evidence="5">AAA family ATPase</fullName>
    </submittedName>
</protein>
<evidence type="ECO:0000256" key="1">
    <source>
        <dbReference type="SAM" id="Coils"/>
    </source>
</evidence>
<organism evidence="5 6">
    <name type="scientific">Bacillus mesophilum</name>
    <dbReference type="NCBI Taxonomy" id="1071718"/>
    <lineage>
        <taxon>Bacteria</taxon>
        <taxon>Bacillati</taxon>
        <taxon>Bacillota</taxon>
        <taxon>Bacilli</taxon>
        <taxon>Bacillales</taxon>
        <taxon>Bacillaceae</taxon>
        <taxon>Bacillus</taxon>
    </lineage>
</organism>
<dbReference type="Gene3D" id="3.40.50.300">
    <property type="entry name" value="P-loop containing nucleotide triphosphate hydrolases"/>
    <property type="match status" value="2"/>
</dbReference>
<accession>A0A7V7RJF1</accession>
<evidence type="ECO:0000259" key="4">
    <source>
        <dbReference type="Pfam" id="PF13514"/>
    </source>
</evidence>
<evidence type="ECO:0000256" key="3">
    <source>
        <dbReference type="SAM" id="Phobius"/>
    </source>
</evidence>
<keyword evidence="1" id="KW-0175">Coiled coil</keyword>
<evidence type="ECO:0000256" key="2">
    <source>
        <dbReference type="SAM" id="MobiDB-lite"/>
    </source>
</evidence>
<dbReference type="Proteomes" id="UP000441354">
    <property type="component" value="Unassembled WGS sequence"/>
</dbReference>
<keyword evidence="3" id="KW-0812">Transmembrane</keyword>
<dbReference type="Pfam" id="PF13514">
    <property type="entry name" value="AAA_27"/>
    <property type="match status" value="1"/>
</dbReference>
<dbReference type="SUPFAM" id="SSF52540">
    <property type="entry name" value="P-loop containing nucleoside triphosphate hydrolases"/>
    <property type="match status" value="1"/>
</dbReference>
<gene>
    <name evidence="5" type="ORF">F7732_17335</name>
</gene>
<feature type="compositionally biased region" description="Basic and acidic residues" evidence="2">
    <location>
        <begin position="454"/>
        <end position="465"/>
    </location>
</feature>
<dbReference type="AlphaFoldDB" id="A0A7V7RJF1"/>
<name>A0A7V7RJF1_9BACI</name>
<dbReference type="InterPro" id="IPR027417">
    <property type="entry name" value="P-loop_NTPase"/>
</dbReference>